<dbReference type="InterPro" id="IPR001173">
    <property type="entry name" value="Glyco_trans_2-like"/>
</dbReference>
<dbReference type="Pfam" id="PF00535">
    <property type="entry name" value="Glycos_transf_2"/>
    <property type="match status" value="1"/>
</dbReference>
<comment type="caution">
    <text evidence="6">The sequence shown here is derived from an EMBL/GenBank/DDBJ whole genome shotgun (WGS) entry which is preliminary data.</text>
</comment>
<protein>
    <submittedName>
        <fullName evidence="6">Glycosyl transferase family 2</fullName>
    </submittedName>
</protein>
<dbReference type="PANTHER" id="PTHR43179:SF12">
    <property type="entry name" value="GALACTOFURANOSYLTRANSFERASE GLFT2"/>
    <property type="match status" value="1"/>
</dbReference>
<dbReference type="InterPro" id="IPR029044">
    <property type="entry name" value="Nucleotide-diphossugar_trans"/>
</dbReference>
<evidence type="ECO:0000256" key="3">
    <source>
        <dbReference type="ARBA" id="ARBA00022676"/>
    </source>
</evidence>
<reference evidence="6 7" key="1">
    <citation type="submission" date="2016-10" db="EMBL/GenBank/DDBJ databases">
        <title>Comparative genomics of Bacillus thuringiensis reveals a path to pathogens against multiple invertebrate hosts.</title>
        <authorList>
            <person name="Zheng J."/>
            <person name="Gao Q."/>
            <person name="Liu H."/>
            <person name="Peng D."/>
            <person name="Ruan L."/>
            <person name="Sun M."/>
        </authorList>
    </citation>
    <scope>NUCLEOTIDE SEQUENCE [LARGE SCALE GENOMIC DNA]</scope>
    <source>
        <strain evidence="6">BGSC 4M3</strain>
    </source>
</reference>
<evidence type="ECO:0000259" key="5">
    <source>
        <dbReference type="Pfam" id="PF00535"/>
    </source>
</evidence>
<name>A0A9X6FXX4_BACUD</name>
<keyword evidence="4 6" id="KW-0808">Transferase</keyword>
<dbReference type="Gene3D" id="3.90.550.10">
    <property type="entry name" value="Spore Coat Polysaccharide Biosynthesis Protein SpsA, Chain A"/>
    <property type="match status" value="1"/>
</dbReference>
<accession>A0A9X6FXX4</accession>
<comment type="pathway">
    <text evidence="1">Cell wall biogenesis; cell wall polysaccharide biosynthesis.</text>
</comment>
<dbReference type="RefSeq" id="WP_000567618.1">
    <property type="nucleotide sequence ID" value="NZ_NFEA01000049.1"/>
</dbReference>
<dbReference type="PANTHER" id="PTHR43179">
    <property type="entry name" value="RHAMNOSYLTRANSFERASE WBBL"/>
    <property type="match status" value="1"/>
</dbReference>
<evidence type="ECO:0000256" key="4">
    <source>
        <dbReference type="ARBA" id="ARBA00022679"/>
    </source>
</evidence>
<dbReference type="SUPFAM" id="SSF53448">
    <property type="entry name" value="Nucleotide-diphospho-sugar transferases"/>
    <property type="match status" value="1"/>
</dbReference>
<gene>
    <name evidence="6" type="ORF">BK761_28465</name>
</gene>
<comment type="similarity">
    <text evidence="2">Belongs to the glycosyltransferase 2 family.</text>
</comment>
<dbReference type="GO" id="GO:0016757">
    <property type="term" value="F:glycosyltransferase activity"/>
    <property type="evidence" value="ECO:0007669"/>
    <property type="project" value="UniProtKB-KW"/>
</dbReference>
<evidence type="ECO:0000313" key="6">
    <source>
        <dbReference type="EMBL" id="OTZ28875.1"/>
    </source>
</evidence>
<evidence type="ECO:0000256" key="1">
    <source>
        <dbReference type="ARBA" id="ARBA00004776"/>
    </source>
</evidence>
<sequence>MIDVIIPIYNGYEETRECVESLLKSKNTVEHHFIFINDQSPNQSILELLNSIDDDRVTLLNNENNLGFVKTVNRGMRASENDVILLNSDTVVTENWIDKMYNAAYSDGKVGTVTALTNNGTIASVPYFNQDNELPEGYTIEEFADLVERVSERVYPTIPTAVGHAMYIKRSVINESGFFDEDSFGMGYGEEMDFSCRLIRKGYKNILADDTFIFHYGSTSFKDEKAQLISENKKKLLKNHWWYPINVRVFLYFNKKVKNICKRIQKEM</sequence>
<keyword evidence="3" id="KW-0328">Glycosyltransferase</keyword>
<organism evidence="6 7">
    <name type="scientific">Bacillus thuringiensis subsp. darmstadiensis</name>
    <dbReference type="NCBI Taxonomy" id="132264"/>
    <lineage>
        <taxon>Bacteria</taxon>
        <taxon>Bacillati</taxon>
        <taxon>Bacillota</taxon>
        <taxon>Bacilli</taxon>
        <taxon>Bacillales</taxon>
        <taxon>Bacillaceae</taxon>
        <taxon>Bacillus</taxon>
        <taxon>Bacillus cereus group</taxon>
    </lineage>
</organism>
<dbReference type="AlphaFoldDB" id="A0A9X6FXX4"/>
<evidence type="ECO:0000256" key="2">
    <source>
        <dbReference type="ARBA" id="ARBA00006739"/>
    </source>
</evidence>
<dbReference type="EMBL" id="NFEA01000049">
    <property type="protein sequence ID" value="OTZ28875.1"/>
    <property type="molecule type" value="Genomic_DNA"/>
</dbReference>
<dbReference type="Proteomes" id="UP000195217">
    <property type="component" value="Unassembled WGS sequence"/>
</dbReference>
<feature type="domain" description="Glycosyltransferase 2-like" evidence="5">
    <location>
        <begin position="4"/>
        <end position="175"/>
    </location>
</feature>
<proteinExistence type="inferred from homology"/>
<evidence type="ECO:0000313" key="7">
    <source>
        <dbReference type="Proteomes" id="UP000195217"/>
    </source>
</evidence>